<keyword evidence="4 6" id="KW-1133">Transmembrane helix</keyword>
<dbReference type="GO" id="GO:0005886">
    <property type="term" value="C:plasma membrane"/>
    <property type="evidence" value="ECO:0007669"/>
    <property type="project" value="UniProtKB-SubCell"/>
</dbReference>
<gene>
    <name evidence="7" type="ORF">BECKLFY1418A_GA0070994_11563</name>
</gene>
<name>A0A450VA58_9GAMM</name>
<comment type="similarity">
    <text evidence="6">Belongs to the TVP38/TMEM64 family.</text>
</comment>
<proteinExistence type="inferred from homology"/>
<dbReference type="InterPro" id="IPR015414">
    <property type="entry name" value="TMEM64"/>
</dbReference>
<dbReference type="AlphaFoldDB" id="A0A450VA58"/>
<reference evidence="7" key="1">
    <citation type="submission" date="2019-02" db="EMBL/GenBank/DDBJ databases">
        <authorList>
            <person name="Gruber-Vodicka R. H."/>
            <person name="Seah K. B. B."/>
        </authorList>
    </citation>
    <scope>NUCLEOTIDE SEQUENCE</scope>
    <source>
        <strain evidence="7">BECK_M6</strain>
    </source>
</reference>
<comment type="subcellular location">
    <subcellularLocation>
        <location evidence="1 6">Cell membrane</location>
        <topology evidence="1 6">Multi-pass membrane protein</topology>
    </subcellularLocation>
</comment>
<evidence type="ECO:0000256" key="1">
    <source>
        <dbReference type="ARBA" id="ARBA00004651"/>
    </source>
</evidence>
<feature type="transmembrane region" description="Helical" evidence="6">
    <location>
        <begin position="56"/>
        <end position="77"/>
    </location>
</feature>
<organism evidence="7">
    <name type="scientific">Candidatus Kentrum sp. LFY</name>
    <dbReference type="NCBI Taxonomy" id="2126342"/>
    <lineage>
        <taxon>Bacteria</taxon>
        <taxon>Pseudomonadati</taxon>
        <taxon>Pseudomonadota</taxon>
        <taxon>Gammaproteobacteria</taxon>
        <taxon>Candidatus Kentrum</taxon>
    </lineage>
</organism>
<keyword evidence="5 6" id="KW-0472">Membrane</keyword>
<dbReference type="PANTHER" id="PTHR12677">
    <property type="entry name" value="GOLGI APPARATUS MEMBRANE PROTEIN TVP38-RELATED"/>
    <property type="match status" value="1"/>
</dbReference>
<evidence type="ECO:0000256" key="2">
    <source>
        <dbReference type="ARBA" id="ARBA00022475"/>
    </source>
</evidence>
<dbReference type="PANTHER" id="PTHR12677:SF59">
    <property type="entry name" value="GOLGI APPARATUS MEMBRANE PROTEIN TVP38-RELATED"/>
    <property type="match status" value="1"/>
</dbReference>
<comment type="caution">
    <text evidence="6">Lacks conserved residue(s) required for the propagation of feature annotation.</text>
</comment>
<protein>
    <recommendedName>
        <fullName evidence="6">TVP38/TMEM64 family membrane protein</fullName>
    </recommendedName>
</protein>
<feature type="transmembrane region" description="Helical" evidence="6">
    <location>
        <begin position="21"/>
        <end position="44"/>
    </location>
</feature>
<dbReference type="EMBL" id="CAADFH010000156">
    <property type="protein sequence ID" value="VFK01662.1"/>
    <property type="molecule type" value="Genomic_DNA"/>
</dbReference>
<evidence type="ECO:0000313" key="7">
    <source>
        <dbReference type="EMBL" id="VFK01662.1"/>
    </source>
</evidence>
<keyword evidence="3 6" id="KW-0812">Transmembrane</keyword>
<evidence type="ECO:0000256" key="4">
    <source>
        <dbReference type="ARBA" id="ARBA00022989"/>
    </source>
</evidence>
<keyword evidence="2 6" id="KW-1003">Cell membrane</keyword>
<sequence length="87" mass="9554">MVPLSPFNLLNYALGLTRIPLLPYVIATWICMLPGALAYTWLGYVGREAAAGGEDLIRKGMLALGLLVAVAFLPRLVERWKKSNAPR</sequence>
<evidence type="ECO:0000256" key="3">
    <source>
        <dbReference type="ARBA" id="ARBA00022692"/>
    </source>
</evidence>
<evidence type="ECO:0000256" key="6">
    <source>
        <dbReference type="RuleBase" id="RU366058"/>
    </source>
</evidence>
<evidence type="ECO:0000256" key="5">
    <source>
        <dbReference type="ARBA" id="ARBA00023136"/>
    </source>
</evidence>
<accession>A0A450VA58</accession>